<evidence type="ECO:0000313" key="3">
    <source>
        <dbReference type="Proteomes" id="UP001552479"/>
    </source>
</evidence>
<dbReference type="RefSeq" id="WP_366086263.1">
    <property type="nucleotide sequence ID" value="NZ_JBFASG010000001.1"/>
</dbReference>
<feature type="transmembrane region" description="Helical" evidence="1">
    <location>
        <begin position="30"/>
        <end position="50"/>
    </location>
</feature>
<keyword evidence="1" id="KW-0812">Transmembrane</keyword>
<feature type="transmembrane region" description="Helical" evidence="1">
    <location>
        <begin position="178"/>
        <end position="198"/>
    </location>
</feature>
<name>A0ABV3ILQ5_9ACTN</name>
<comment type="caution">
    <text evidence="2">The sequence shown here is derived from an EMBL/GenBank/DDBJ whole genome shotgun (WGS) entry which is preliminary data.</text>
</comment>
<protein>
    <submittedName>
        <fullName evidence="2">TIGR04222 domain-containing membrane protein</fullName>
    </submittedName>
</protein>
<dbReference type="EMBL" id="JBFASG010000001">
    <property type="protein sequence ID" value="MEV4921368.1"/>
    <property type="molecule type" value="Genomic_DNA"/>
</dbReference>
<keyword evidence="1" id="KW-1133">Transmembrane helix</keyword>
<feature type="transmembrane region" description="Helical" evidence="1">
    <location>
        <begin position="70"/>
        <end position="93"/>
    </location>
</feature>
<dbReference type="NCBIfam" id="TIGR04222">
    <property type="entry name" value="near_uncomplex"/>
    <property type="match status" value="1"/>
</dbReference>
<dbReference type="InterPro" id="IPR026467">
    <property type="entry name" value="Ser/Gly_Cys_C_dom"/>
</dbReference>
<accession>A0ABV3ILQ5</accession>
<sequence length="365" mass="37001">MTQQTRTAGAVSSRVPGSLGIVRPENRGEFMWTIPFLICAALVVAGAWHLRKSFLAVQRSSGPGLPAQEVSLYAAAYLHGGTAHAAVTAFLAMRLEGRLILSRSGTATVTDPTPRNDVEGAIVSAAGPTRQKALRELAPGVRTSAAIRAIGVRLTRAGVIPQPVGVDRFRYLAKYRAFHGWMLVVALVVGVVTVPLATATGNGGLPSLLAFLLLLALGSVPVVRYRIPDPLRSNKGNRQHLASLQGDAAWQPADVGLAKETTATLKPFALGSTSHVPGMADDEVRTLLDEFRTTAHLSSRRSAATAATAAAAAGTASAGYAGGFTPSSQGGCGGSGGPSGGHSSCGGHSCGGCGGGCGGCGGCGG</sequence>
<reference evidence="2 3" key="1">
    <citation type="submission" date="2024-06" db="EMBL/GenBank/DDBJ databases">
        <title>The Natural Products Discovery Center: Release of the First 8490 Sequenced Strains for Exploring Actinobacteria Biosynthetic Diversity.</title>
        <authorList>
            <person name="Kalkreuter E."/>
            <person name="Kautsar S.A."/>
            <person name="Yang D."/>
            <person name="Bader C.D."/>
            <person name="Teijaro C.N."/>
            <person name="Fluegel L."/>
            <person name="Davis C.M."/>
            <person name="Simpson J.R."/>
            <person name="Lauterbach L."/>
            <person name="Steele A.D."/>
            <person name="Gui C."/>
            <person name="Meng S."/>
            <person name="Li G."/>
            <person name="Viehrig K."/>
            <person name="Ye F."/>
            <person name="Su P."/>
            <person name="Kiefer A.F."/>
            <person name="Nichols A."/>
            <person name="Cepeda A.J."/>
            <person name="Yan W."/>
            <person name="Fan B."/>
            <person name="Jiang Y."/>
            <person name="Adhikari A."/>
            <person name="Zheng C.-J."/>
            <person name="Schuster L."/>
            <person name="Cowan T.M."/>
            <person name="Smanski M.J."/>
            <person name="Chevrette M.G."/>
            <person name="De Carvalho L.P.S."/>
            <person name="Shen B."/>
        </authorList>
    </citation>
    <scope>NUCLEOTIDE SEQUENCE [LARGE SCALE GENOMIC DNA]</scope>
    <source>
        <strain evidence="2 3">NPDC053791</strain>
    </source>
</reference>
<evidence type="ECO:0000313" key="2">
    <source>
        <dbReference type="EMBL" id="MEV4921368.1"/>
    </source>
</evidence>
<keyword evidence="3" id="KW-1185">Reference proteome</keyword>
<keyword evidence="1" id="KW-0472">Membrane</keyword>
<dbReference type="Proteomes" id="UP001552479">
    <property type="component" value="Unassembled WGS sequence"/>
</dbReference>
<proteinExistence type="predicted"/>
<evidence type="ECO:0000256" key="1">
    <source>
        <dbReference type="SAM" id="Phobius"/>
    </source>
</evidence>
<feature type="transmembrane region" description="Helical" evidence="1">
    <location>
        <begin position="204"/>
        <end position="223"/>
    </location>
</feature>
<gene>
    <name evidence="2" type="ORF">AB0L03_00695</name>
</gene>
<organism evidence="2 3">
    <name type="scientific">Streptomyces roseoverticillatus</name>
    <dbReference type="NCBI Taxonomy" id="66429"/>
    <lineage>
        <taxon>Bacteria</taxon>
        <taxon>Bacillati</taxon>
        <taxon>Actinomycetota</taxon>
        <taxon>Actinomycetes</taxon>
        <taxon>Kitasatosporales</taxon>
        <taxon>Streptomycetaceae</taxon>
        <taxon>Streptomyces</taxon>
    </lineage>
</organism>